<keyword evidence="3" id="KW-1185">Reference proteome</keyword>
<sequence length="427" mass="49086">MWFVNTPFPAVNKRLGKKESLGTGWWMKTTMNAMANCEMIGKIGIVWASNEIREFERFEEDNSIYYLVPDHPLPARKKSKLSRVWSRLNGIINMVKPYSYQKELAYCVRAVRDFKPDLIHVWGTENFYGLISDIIDVPVLVKFQGLISVIKDDVWGDVKWRHRFLMPNEALYQIDITKRSKNEIKIIKQNKYFEGRTLWDYSHLREHNISAQYYDVPEIMRPSFYESRWSIDGVNRHSVYMTARSMPAKGVPCLIKAIGIVRKYVPDVQLRIGGHITDKGYGKYIRSMVSDMGLDDCVAFLGPVTENEIINELLNAHVYVLSSYIENSCNSLIEAELVGVPCVASYVGGIPSLINDLKTGLFFQKGDSAALAMAIRRIFDDDALALRLSEEARKFSLERFNGNRVINGILSAYRDILDRENHERSVQ</sequence>
<dbReference type="Proteomes" id="UP000243180">
    <property type="component" value="Chromosome"/>
</dbReference>
<accession>A0A1B4XGJ0</accession>
<dbReference type="SUPFAM" id="SSF53756">
    <property type="entry name" value="UDP-Glycosyltransferase/glycogen phosphorylase"/>
    <property type="match status" value="1"/>
</dbReference>
<dbReference type="PANTHER" id="PTHR12526">
    <property type="entry name" value="GLYCOSYLTRANSFERASE"/>
    <property type="match status" value="1"/>
</dbReference>
<dbReference type="Gene3D" id="3.40.50.2000">
    <property type="entry name" value="Glycogen Phosphorylase B"/>
    <property type="match status" value="2"/>
</dbReference>
<dbReference type="InParanoid" id="A0A1B4XGJ0"/>
<evidence type="ECO:0000259" key="1">
    <source>
        <dbReference type="Pfam" id="PF00534"/>
    </source>
</evidence>
<reference evidence="2 3" key="1">
    <citation type="submission" date="2015-05" db="EMBL/GenBank/DDBJ databases">
        <title>Complete genome sequence of a sulfur-oxidizing gammaproteobacterium strain HA5.</title>
        <authorList>
            <person name="Miura A."/>
            <person name="Kojima H."/>
            <person name="Fukui M."/>
        </authorList>
    </citation>
    <scope>NUCLEOTIDE SEQUENCE [LARGE SCALE GENOMIC DNA]</scope>
    <source>
        <strain evidence="2 3">HA5</strain>
    </source>
</reference>
<dbReference type="InterPro" id="IPR001296">
    <property type="entry name" value="Glyco_trans_1"/>
</dbReference>
<evidence type="ECO:0000313" key="3">
    <source>
        <dbReference type="Proteomes" id="UP000243180"/>
    </source>
</evidence>
<proteinExistence type="predicted"/>
<dbReference type="CDD" id="cd03801">
    <property type="entry name" value="GT4_PimA-like"/>
    <property type="match status" value="1"/>
</dbReference>
<dbReference type="PANTHER" id="PTHR12526:SF630">
    <property type="entry name" value="GLYCOSYLTRANSFERASE"/>
    <property type="match status" value="1"/>
</dbReference>
<dbReference type="KEGG" id="slim:SCL_1610"/>
<organism evidence="2 3">
    <name type="scientific">Sulfuricaulis limicola</name>
    <dbReference type="NCBI Taxonomy" id="1620215"/>
    <lineage>
        <taxon>Bacteria</taxon>
        <taxon>Pseudomonadati</taxon>
        <taxon>Pseudomonadota</taxon>
        <taxon>Gammaproteobacteria</taxon>
        <taxon>Acidiferrobacterales</taxon>
        <taxon>Acidiferrobacteraceae</taxon>
        <taxon>Sulfuricaulis</taxon>
    </lineage>
</organism>
<evidence type="ECO:0000313" key="2">
    <source>
        <dbReference type="EMBL" id="BAV33915.1"/>
    </source>
</evidence>
<dbReference type="GO" id="GO:1901135">
    <property type="term" value="P:carbohydrate derivative metabolic process"/>
    <property type="evidence" value="ECO:0007669"/>
    <property type="project" value="UniProtKB-ARBA"/>
</dbReference>
<dbReference type="Pfam" id="PF00534">
    <property type="entry name" value="Glycos_transf_1"/>
    <property type="match status" value="1"/>
</dbReference>
<keyword evidence="2" id="KW-0808">Transferase</keyword>
<name>A0A1B4XGJ0_9GAMM</name>
<feature type="domain" description="Glycosyl transferase family 1" evidence="1">
    <location>
        <begin position="239"/>
        <end position="394"/>
    </location>
</feature>
<gene>
    <name evidence="2" type="ORF">SCL_1610</name>
</gene>
<dbReference type="AlphaFoldDB" id="A0A1B4XGJ0"/>
<protein>
    <submittedName>
        <fullName evidence="2">Glycosyl transferase group 1</fullName>
    </submittedName>
</protein>
<dbReference type="EMBL" id="AP014879">
    <property type="protein sequence ID" value="BAV33915.1"/>
    <property type="molecule type" value="Genomic_DNA"/>
</dbReference>
<dbReference type="GO" id="GO:0016757">
    <property type="term" value="F:glycosyltransferase activity"/>
    <property type="evidence" value="ECO:0007669"/>
    <property type="project" value="InterPro"/>
</dbReference>